<dbReference type="PIRSF" id="PIRSF000267">
    <property type="entry name" value="Cyt_oxidse_sub2"/>
    <property type="match status" value="1"/>
</dbReference>
<name>A0A1E8PWS4_9MYCO</name>
<keyword evidence="10" id="KW-0408">Iron</keyword>
<reference evidence="13 14" key="1">
    <citation type="submission" date="2016-09" db="EMBL/GenBank/DDBJ databases">
        <title>genome sequence of Mycobacterium sp. 739 SCH.</title>
        <authorList>
            <person name="Greninger A.L."/>
            <person name="Qin X."/>
            <person name="Jerome K."/>
            <person name="Vora S."/>
            <person name="Quinn K."/>
        </authorList>
    </citation>
    <scope>NUCLEOTIDE SEQUENCE [LARGE SCALE GENOMIC DNA]</scope>
    <source>
        <strain evidence="13 14">SCH</strain>
    </source>
</reference>
<dbReference type="Pfam" id="PF02322">
    <property type="entry name" value="Cyt_bd_oxida_II"/>
    <property type="match status" value="1"/>
</dbReference>
<evidence type="ECO:0000256" key="1">
    <source>
        <dbReference type="ARBA" id="ARBA00004651"/>
    </source>
</evidence>
<feature type="transmembrane region" description="Helical" evidence="12">
    <location>
        <begin position="254"/>
        <end position="275"/>
    </location>
</feature>
<keyword evidence="11 12" id="KW-0472">Membrane</keyword>
<evidence type="ECO:0000313" key="14">
    <source>
        <dbReference type="Proteomes" id="UP000178953"/>
    </source>
</evidence>
<evidence type="ECO:0000256" key="3">
    <source>
        <dbReference type="ARBA" id="ARBA00022448"/>
    </source>
</evidence>
<feature type="transmembrane region" description="Helical" evidence="12">
    <location>
        <begin position="87"/>
        <end position="107"/>
    </location>
</feature>
<dbReference type="GO" id="GO:0005886">
    <property type="term" value="C:plasma membrane"/>
    <property type="evidence" value="ECO:0007669"/>
    <property type="project" value="UniProtKB-SubCell"/>
</dbReference>
<comment type="caution">
    <text evidence="13">The sequence shown here is derived from an EMBL/GenBank/DDBJ whole genome shotgun (WGS) entry which is preliminary data.</text>
</comment>
<keyword evidence="7" id="KW-0479">Metal-binding</keyword>
<sequence length="351" mass="37836">MALSDFWFLVLAVLFGGFFVLEGFDFGVGMLMRFFGRTAGADRERHQRAVLNTIGPVWDGNEVWLITAGGAMFAAFPAMYATLFSGLYLPLLAILFGMIVRICAIEWRGKVDDPQWRRWADAAIATGSWLPAVLWGVAFAALLRGLPVDADAQIHLGLGDLINPYTVLGGATTAGLFAFHGAVFVRLKTEGTVRSEATRFAALLGIPVTAAVASFGLWTQLAHGKDWTWLVLGVAVIAQLSAVLLAWSRGGDGWAFACTTAVVTAVVVLLFGSLYPNVIPSSLDSAWSLTVANASSSPYTLTIMSWAAAIVTPLVIVYQGWTYWVFRQRISAERIPDPIGLPRRAPDPAAP</sequence>
<dbReference type="GO" id="GO:0046872">
    <property type="term" value="F:metal ion binding"/>
    <property type="evidence" value="ECO:0007669"/>
    <property type="project" value="UniProtKB-KW"/>
</dbReference>
<feature type="transmembrane region" description="Helical" evidence="12">
    <location>
        <begin position="6"/>
        <end position="28"/>
    </location>
</feature>
<keyword evidence="3" id="KW-0813">Transport</keyword>
<evidence type="ECO:0000256" key="8">
    <source>
        <dbReference type="ARBA" id="ARBA00022982"/>
    </source>
</evidence>
<protein>
    <submittedName>
        <fullName evidence="13">Cytochrome d ubiquinol oxidase subunit II</fullName>
    </submittedName>
</protein>
<evidence type="ECO:0000313" key="13">
    <source>
        <dbReference type="EMBL" id="OFJ50753.1"/>
    </source>
</evidence>
<keyword evidence="8" id="KW-0249">Electron transport</keyword>
<keyword evidence="4" id="KW-1003">Cell membrane</keyword>
<evidence type="ECO:0000256" key="4">
    <source>
        <dbReference type="ARBA" id="ARBA00022475"/>
    </source>
</evidence>
<evidence type="ECO:0000256" key="7">
    <source>
        <dbReference type="ARBA" id="ARBA00022723"/>
    </source>
</evidence>
<comment type="subcellular location">
    <subcellularLocation>
        <location evidence="1">Cell membrane</location>
        <topology evidence="1">Multi-pass membrane protein</topology>
    </subcellularLocation>
</comment>
<evidence type="ECO:0000256" key="11">
    <source>
        <dbReference type="ARBA" id="ARBA00023136"/>
    </source>
</evidence>
<organism evidence="13 14">
    <name type="scientific">Mycolicibacterium grossiae</name>
    <dbReference type="NCBI Taxonomy" id="1552759"/>
    <lineage>
        <taxon>Bacteria</taxon>
        <taxon>Bacillati</taxon>
        <taxon>Actinomycetota</taxon>
        <taxon>Actinomycetes</taxon>
        <taxon>Mycobacteriales</taxon>
        <taxon>Mycobacteriaceae</taxon>
        <taxon>Mycolicibacterium</taxon>
    </lineage>
</organism>
<evidence type="ECO:0000256" key="10">
    <source>
        <dbReference type="ARBA" id="ARBA00023004"/>
    </source>
</evidence>
<dbReference type="GO" id="GO:0009055">
    <property type="term" value="F:electron transfer activity"/>
    <property type="evidence" value="ECO:0007669"/>
    <property type="project" value="TreeGrafter"/>
</dbReference>
<dbReference type="InterPro" id="IPR003317">
    <property type="entry name" value="Cyt-d_oxidase_su2"/>
</dbReference>
<evidence type="ECO:0000256" key="12">
    <source>
        <dbReference type="SAM" id="Phobius"/>
    </source>
</evidence>
<dbReference type="GO" id="GO:0070069">
    <property type="term" value="C:cytochrome complex"/>
    <property type="evidence" value="ECO:0007669"/>
    <property type="project" value="TreeGrafter"/>
</dbReference>
<feature type="transmembrane region" description="Helical" evidence="12">
    <location>
        <begin position="119"/>
        <end position="142"/>
    </location>
</feature>
<dbReference type="GO" id="GO:0016682">
    <property type="term" value="F:oxidoreductase activity, acting on diphenols and related substances as donors, oxygen as acceptor"/>
    <property type="evidence" value="ECO:0007669"/>
    <property type="project" value="TreeGrafter"/>
</dbReference>
<keyword evidence="9 12" id="KW-1133">Transmembrane helix</keyword>
<dbReference type="AlphaFoldDB" id="A0A1E8PWS4"/>
<evidence type="ECO:0000256" key="5">
    <source>
        <dbReference type="ARBA" id="ARBA00022617"/>
    </source>
</evidence>
<dbReference type="PANTHER" id="PTHR43141:SF5">
    <property type="entry name" value="CYTOCHROME BD-I UBIQUINOL OXIDASE SUBUNIT 2"/>
    <property type="match status" value="1"/>
</dbReference>
<feature type="transmembrane region" description="Helical" evidence="12">
    <location>
        <begin position="162"/>
        <end position="185"/>
    </location>
</feature>
<feature type="transmembrane region" description="Helical" evidence="12">
    <location>
        <begin position="197"/>
        <end position="221"/>
    </location>
</feature>
<dbReference type="GO" id="GO:0019646">
    <property type="term" value="P:aerobic electron transport chain"/>
    <property type="evidence" value="ECO:0007669"/>
    <property type="project" value="TreeGrafter"/>
</dbReference>
<dbReference type="OrthoDB" id="9776710at2"/>
<keyword evidence="5" id="KW-0349">Heme</keyword>
<dbReference type="NCBIfam" id="TIGR00203">
    <property type="entry name" value="cydB"/>
    <property type="match status" value="1"/>
</dbReference>
<evidence type="ECO:0000256" key="9">
    <source>
        <dbReference type="ARBA" id="ARBA00022989"/>
    </source>
</evidence>
<dbReference type="PANTHER" id="PTHR43141">
    <property type="entry name" value="CYTOCHROME BD2 SUBUNIT II"/>
    <property type="match status" value="1"/>
</dbReference>
<dbReference type="EMBL" id="MCHX01000097">
    <property type="protein sequence ID" value="OFJ50753.1"/>
    <property type="molecule type" value="Genomic_DNA"/>
</dbReference>
<comment type="similarity">
    <text evidence="2">Belongs to the cytochrome ubiquinol oxidase subunit 2 family.</text>
</comment>
<dbReference type="RefSeq" id="WP_070356018.1">
    <property type="nucleotide sequence ID" value="NZ_CP043474.1"/>
</dbReference>
<accession>A0A1E8PWS4</accession>
<dbReference type="Proteomes" id="UP000178953">
    <property type="component" value="Unassembled WGS sequence"/>
</dbReference>
<proteinExistence type="inferred from homology"/>
<evidence type="ECO:0000256" key="2">
    <source>
        <dbReference type="ARBA" id="ARBA00007543"/>
    </source>
</evidence>
<feature type="transmembrane region" description="Helical" evidence="12">
    <location>
        <begin position="303"/>
        <end position="326"/>
    </location>
</feature>
<keyword evidence="14" id="KW-1185">Reference proteome</keyword>
<gene>
    <name evidence="13" type="ORF">BEL07_26485</name>
</gene>
<feature type="transmembrane region" description="Helical" evidence="12">
    <location>
        <begin position="227"/>
        <end position="247"/>
    </location>
</feature>
<keyword evidence="6 12" id="KW-0812">Transmembrane</keyword>
<evidence type="ECO:0000256" key="6">
    <source>
        <dbReference type="ARBA" id="ARBA00022692"/>
    </source>
</evidence>